<gene>
    <name evidence="1" type="ORF">SCLCIDRAFT_162595</name>
</gene>
<protein>
    <submittedName>
        <fullName evidence="1">Uncharacterized protein</fullName>
    </submittedName>
</protein>
<dbReference type="InParanoid" id="A0A0C3AAB0"/>
<dbReference type="HOGENOM" id="CLU_2334850_0_0_1"/>
<name>A0A0C3AAB0_9AGAM</name>
<proteinExistence type="predicted"/>
<dbReference type="AlphaFoldDB" id="A0A0C3AAB0"/>
<sequence>MPHVRLASYWLGTHTFLGAMSKLRSGNALPCLPYFRIHKNSMDYTLLAIMRATFGCYSVCGLTQTVLFLSLPQTAQGPVYTPFDASFRILDPARIMGK</sequence>
<keyword evidence="2" id="KW-1185">Reference proteome</keyword>
<reference evidence="1 2" key="1">
    <citation type="submission" date="2014-04" db="EMBL/GenBank/DDBJ databases">
        <authorList>
            <consortium name="DOE Joint Genome Institute"/>
            <person name="Kuo A."/>
            <person name="Kohler A."/>
            <person name="Nagy L.G."/>
            <person name="Floudas D."/>
            <person name="Copeland A."/>
            <person name="Barry K.W."/>
            <person name="Cichocki N."/>
            <person name="Veneault-Fourrey C."/>
            <person name="LaButti K."/>
            <person name="Lindquist E.A."/>
            <person name="Lipzen A."/>
            <person name="Lundell T."/>
            <person name="Morin E."/>
            <person name="Murat C."/>
            <person name="Sun H."/>
            <person name="Tunlid A."/>
            <person name="Henrissat B."/>
            <person name="Grigoriev I.V."/>
            <person name="Hibbett D.S."/>
            <person name="Martin F."/>
            <person name="Nordberg H.P."/>
            <person name="Cantor M.N."/>
            <person name="Hua S.X."/>
        </authorList>
    </citation>
    <scope>NUCLEOTIDE SEQUENCE [LARGE SCALE GENOMIC DNA]</scope>
    <source>
        <strain evidence="1 2">Foug A</strain>
    </source>
</reference>
<dbReference type="EMBL" id="KN822004">
    <property type="protein sequence ID" value="KIM70678.1"/>
    <property type="molecule type" value="Genomic_DNA"/>
</dbReference>
<accession>A0A0C3AAB0</accession>
<reference evidence="2" key="2">
    <citation type="submission" date="2015-01" db="EMBL/GenBank/DDBJ databases">
        <title>Evolutionary Origins and Diversification of the Mycorrhizal Mutualists.</title>
        <authorList>
            <consortium name="DOE Joint Genome Institute"/>
            <consortium name="Mycorrhizal Genomics Consortium"/>
            <person name="Kohler A."/>
            <person name="Kuo A."/>
            <person name="Nagy L.G."/>
            <person name="Floudas D."/>
            <person name="Copeland A."/>
            <person name="Barry K.W."/>
            <person name="Cichocki N."/>
            <person name="Veneault-Fourrey C."/>
            <person name="LaButti K."/>
            <person name="Lindquist E.A."/>
            <person name="Lipzen A."/>
            <person name="Lundell T."/>
            <person name="Morin E."/>
            <person name="Murat C."/>
            <person name="Riley R."/>
            <person name="Ohm R."/>
            <person name="Sun H."/>
            <person name="Tunlid A."/>
            <person name="Henrissat B."/>
            <person name="Grigoriev I.V."/>
            <person name="Hibbett D.S."/>
            <person name="Martin F."/>
        </authorList>
    </citation>
    <scope>NUCLEOTIDE SEQUENCE [LARGE SCALE GENOMIC DNA]</scope>
    <source>
        <strain evidence="2">Foug A</strain>
    </source>
</reference>
<dbReference type="Proteomes" id="UP000053989">
    <property type="component" value="Unassembled WGS sequence"/>
</dbReference>
<evidence type="ECO:0000313" key="2">
    <source>
        <dbReference type="Proteomes" id="UP000053989"/>
    </source>
</evidence>
<evidence type="ECO:0000313" key="1">
    <source>
        <dbReference type="EMBL" id="KIM70678.1"/>
    </source>
</evidence>
<organism evidence="1 2">
    <name type="scientific">Scleroderma citrinum Foug A</name>
    <dbReference type="NCBI Taxonomy" id="1036808"/>
    <lineage>
        <taxon>Eukaryota</taxon>
        <taxon>Fungi</taxon>
        <taxon>Dikarya</taxon>
        <taxon>Basidiomycota</taxon>
        <taxon>Agaricomycotina</taxon>
        <taxon>Agaricomycetes</taxon>
        <taxon>Agaricomycetidae</taxon>
        <taxon>Boletales</taxon>
        <taxon>Sclerodermatineae</taxon>
        <taxon>Sclerodermataceae</taxon>
        <taxon>Scleroderma</taxon>
    </lineage>
</organism>